<keyword evidence="7 11" id="KW-0256">Endoplasmic reticulum</keyword>
<dbReference type="KEGG" id="som:SOMG_02858"/>
<evidence type="ECO:0000256" key="4">
    <source>
        <dbReference type="ARBA" id="ARBA00022676"/>
    </source>
</evidence>
<accession>A0AAE9WCZ8</accession>
<evidence type="ECO:0000256" key="5">
    <source>
        <dbReference type="ARBA" id="ARBA00022679"/>
    </source>
</evidence>
<feature type="transmembrane region" description="Helical" evidence="11">
    <location>
        <begin position="387"/>
        <end position="403"/>
    </location>
</feature>
<comment type="similarity">
    <text evidence="3 11">Belongs to the ALG6/ALG8 glucosyltransferase family.</text>
</comment>
<evidence type="ECO:0000256" key="3">
    <source>
        <dbReference type="ARBA" id="ARBA00008715"/>
    </source>
</evidence>
<sequence>MAGLSMLYNAAIASTFMKILLFPCYRSTDFEVHRNWLAITHSLPISQWYTSAISEWTLDYPPFFAYFEFVLSWIAKLLGFDAEMLNPYNLNYASPSVVIFQRSSVIVSELVLLWALREYVYSYPEINRGNAVLTAIDTFLSPGFLIIDHIHFQYNGFLFGLLIWSLILAKHNRLLLSAAVFTTLICFKHIFLYVAPAYFIYLLRVYCLSESGFRPQIFNTIKLGLTVSSIFLLAFGPWIYMGQIPQLFTRLFPFSRGLCHAYWAPNFWALYSFFDRVAYAFLPRLGYSFPEVPFTNAPTRGLVGDTMFSVLPNISPSFTFYLCLALQGCVLLKLFLRPTWRVFVGATTLCAWISFLFGWHVHEKAILIVIIPFSILSLIDRRYLEAFRPLAVAGYISLLPLLFTSQEAPIKYLFTGAWVAVLLHFDKNAPVPVKRVFLLNRVNLAYVAGFVPLFIYNSFLHNFIFGGRFEFLPLMLLSTYSAWGIFCAFISLSWLYFTDLK</sequence>
<dbReference type="Pfam" id="PF03155">
    <property type="entry name" value="Alg6_Alg8"/>
    <property type="match status" value="1"/>
</dbReference>
<reference evidence="12 13" key="1">
    <citation type="journal article" date="2023" name="G3 (Bethesda)">
        <title>A high-quality reference genome for the fission yeast Schizosaccharomyces osmophilus.</title>
        <authorList>
            <person name="Jia G.S."/>
            <person name="Zhang W.C."/>
            <person name="Liang Y."/>
            <person name="Liu X.H."/>
            <person name="Rhind N."/>
            <person name="Pidoux A."/>
            <person name="Brysch-Herzberg M."/>
            <person name="Du L.L."/>
        </authorList>
    </citation>
    <scope>NUCLEOTIDE SEQUENCE [LARGE SCALE GENOMIC DNA]</scope>
    <source>
        <strain evidence="12 13">CBS 15793</strain>
    </source>
</reference>
<dbReference type="GeneID" id="80876338"/>
<organism evidence="12 13">
    <name type="scientific">Schizosaccharomyces osmophilus</name>
    <dbReference type="NCBI Taxonomy" id="2545709"/>
    <lineage>
        <taxon>Eukaryota</taxon>
        <taxon>Fungi</taxon>
        <taxon>Dikarya</taxon>
        <taxon>Ascomycota</taxon>
        <taxon>Taphrinomycotina</taxon>
        <taxon>Schizosaccharomycetes</taxon>
        <taxon>Schizosaccharomycetales</taxon>
        <taxon>Schizosaccharomycetaceae</taxon>
        <taxon>Schizosaccharomyces</taxon>
    </lineage>
</organism>
<dbReference type="PANTHER" id="PTHR12413">
    <property type="entry name" value="DOLICHYL GLYCOSYLTRANSFERASE"/>
    <property type="match status" value="1"/>
</dbReference>
<comment type="catalytic activity">
    <reaction evidence="10">
        <text>an alpha-D-Glc-(1-&gt;3)-alpha-D-Man-(1-&gt;2)-alpha-D-Man-(1-&gt;2)-alpha-D-Man-(1-&gt;3)-[alpha-D-Man-(1-&gt;2)-alpha-D-Man-(1-&gt;3)-[alpha-D-Man-(1-&gt;2)-alpha-D-Man-(1-&gt;6)]-alpha-D-Man-(1-&gt;6)]-beta-D-Man-(1-&gt;4)-beta-D-GlcNAc-(1-&gt;4)-alpha-D-GlcNAc-diphospho-di-trans,poly-cis-dolichol + a di-trans,poly-cis-dolichyl beta-D-glucosyl phosphate = an alpha-D-Glc-(1-&gt;3)-alpha-D-Glc-(1-&gt;3)-alpha-D-Man-(1-&gt;2)-alpha-D-Man-(1-&gt;2)-alpha-D-Man-(1-&gt;3)-[alpha-D-Man-(1-&gt;2)-alpha-D-Man-(1-&gt;3)-[alpha-D-Man-(1-&gt;2)-alpha-D-Man-(1-&gt;6)]-alpha-D-Man-(1-&gt;6)]-beta-D-Man-(1-&gt;4)-beta-D-GlcNAc-(1-&gt;4)-alpha-D-GlcNAc-diphospho-di-trans,poly-cis-dolichol + a di-trans,poly-cis-dolichyl phosphate + H(+)</text>
        <dbReference type="Rhea" id="RHEA:31307"/>
        <dbReference type="Rhea" id="RHEA-COMP:19498"/>
        <dbReference type="Rhea" id="RHEA-COMP:19502"/>
        <dbReference type="Rhea" id="RHEA-COMP:19521"/>
        <dbReference type="Rhea" id="RHEA-COMP:19522"/>
        <dbReference type="ChEBI" id="CHEBI:15378"/>
        <dbReference type="ChEBI" id="CHEBI:57525"/>
        <dbReference type="ChEBI" id="CHEBI:57683"/>
        <dbReference type="ChEBI" id="CHEBI:132521"/>
        <dbReference type="ChEBI" id="CHEBI:132522"/>
        <dbReference type="EC" id="2.4.1.265"/>
    </reaction>
    <physiologicalReaction direction="left-to-right" evidence="10">
        <dbReference type="Rhea" id="RHEA:31308"/>
    </physiologicalReaction>
</comment>
<protein>
    <recommendedName>
        <fullName evidence="11">Alpha-1,3-glucosyltransferase</fullName>
        <ecNumber evidence="11">2.4.1.-</ecNumber>
    </recommendedName>
</protein>
<feature type="transmembrane region" description="Helical" evidence="11">
    <location>
        <begin position="176"/>
        <end position="201"/>
    </location>
</feature>
<feature type="transmembrane region" description="Helical" evidence="11">
    <location>
        <begin position="152"/>
        <end position="169"/>
    </location>
</feature>
<gene>
    <name evidence="12" type="primary">alg8</name>
    <name evidence="12" type="ORF">SOMG_02858</name>
</gene>
<keyword evidence="8 11" id="KW-1133">Transmembrane helix</keyword>
<feature type="transmembrane region" description="Helical" evidence="11">
    <location>
        <begin position="221"/>
        <end position="240"/>
    </location>
</feature>
<dbReference type="EC" id="2.4.1.-" evidence="11"/>
<keyword evidence="13" id="KW-1185">Reference proteome</keyword>
<evidence type="ECO:0000313" key="13">
    <source>
        <dbReference type="Proteomes" id="UP001212411"/>
    </source>
</evidence>
<dbReference type="EMBL" id="CP115612">
    <property type="protein sequence ID" value="WBW74081.1"/>
    <property type="molecule type" value="Genomic_DNA"/>
</dbReference>
<keyword evidence="5 11" id="KW-0808">Transferase</keyword>
<feature type="transmembrane region" description="Helical" evidence="11">
    <location>
        <begin position="437"/>
        <end position="459"/>
    </location>
</feature>
<dbReference type="RefSeq" id="XP_056038324.1">
    <property type="nucleotide sequence ID" value="XM_056181649.1"/>
</dbReference>
<dbReference type="GO" id="GO:0042283">
    <property type="term" value="F:dolichyl pyrophosphate Glc1Man9GlcNAc2 alpha-1,3-glucosyltransferase activity"/>
    <property type="evidence" value="ECO:0007669"/>
    <property type="project" value="UniProtKB-EC"/>
</dbReference>
<dbReference type="Proteomes" id="UP001212411">
    <property type="component" value="Chromosome 2"/>
</dbReference>
<dbReference type="PANTHER" id="PTHR12413:SF2">
    <property type="entry name" value="DOLICHYL PYROPHOSPHATE GLC1MAN9GLCNAC2 ALPHA-1,3-GLUCOSYLTRANSFERASE-RELATED"/>
    <property type="match status" value="1"/>
</dbReference>
<dbReference type="AlphaFoldDB" id="A0AAE9WCZ8"/>
<evidence type="ECO:0000256" key="8">
    <source>
        <dbReference type="ARBA" id="ARBA00022989"/>
    </source>
</evidence>
<evidence type="ECO:0000256" key="2">
    <source>
        <dbReference type="ARBA" id="ARBA00004922"/>
    </source>
</evidence>
<feature type="transmembrane region" description="Helical" evidence="11">
    <location>
        <begin position="471"/>
        <end position="497"/>
    </location>
</feature>
<feature type="transmembrane region" description="Helical" evidence="11">
    <location>
        <begin position="409"/>
        <end position="425"/>
    </location>
</feature>
<keyword evidence="6 11" id="KW-0812">Transmembrane</keyword>
<feature type="transmembrane region" description="Helical" evidence="11">
    <location>
        <begin position="261"/>
        <end position="282"/>
    </location>
</feature>
<dbReference type="InterPro" id="IPR004856">
    <property type="entry name" value="Glyco_trans_ALG6/ALG8"/>
</dbReference>
<evidence type="ECO:0000256" key="9">
    <source>
        <dbReference type="ARBA" id="ARBA00023136"/>
    </source>
</evidence>
<feature type="transmembrane region" description="Helical" evidence="11">
    <location>
        <begin position="318"/>
        <end position="335"/>
    </location>
</feature>
<keyword evidence="9 11" id="KW-0472">Membrane</keyword>
<evidence type="ECO:0000256" key="7">
    <source>
        <dbReference type="ARBA" id="ARBA00022824"/>
    </source>
</evidence>
<feature type="transmembrane region" description="Helical" evidence="11">
    <location>
        <begin position="365"/>
        <end position="380"/>
    </location>
</feature>
<evidence type="ECO:0000256" key="1">
    <source>
        <dbReference type="ARBA" id="ARBA00004477"/>
    </source>
</evidence>
<dbReference type="GO" id="GO:0006487">
    <property type="term" value="P:protein N-linked glycosylation"/>
    <property type="evidence" value="ECO:0007669"/>
    <property type="project" value="TreeGrafter"/>
</dbReference>
<name>A0AAE9WCZ8_9SCHI</name>
<comment type="pathway">
    <text evidence="2 11">Protein modification; protein glycosylation.</text>
</comment>
<feature type="transmembrane region" description="Helical" evidence="11">
    <location>
        <begin position="342"/>
        <end position="359"/>
    </location>
</feature>
<comment type="subcellular location">
    <subcellularLocation>
        <location evidence="1 11">Endoplasmic reticulum membrane</location>
        <topology evidence="1 11">Multi-pass membrane protein</topology>
    </subcellularLocation>
</comment>
<proteinExistence type="inferred from homology"/>
<evidence type="ECO:0000313" key="12">
    <source>
        <dbReference type="EMBL" id="WBW74081.1"/>
    </source>
</evidence>
<evidence type="ECO:0000256" key="10">
    <source>
        <dbReference type="ARBA" id="ARBA00047346"/>
    </source>
</evidence>
<dbReference type="GO" id="GO:0005789">
    <property type="term" value="C:endoplasmic reticulum membrane"/>
    <property type="evidence" value="ECO:0007669"/>
    <property type="project" value="UniProtKB-SubCell"/>
</dbReference>
<evidence type="ECO:0000256" key="6">
    <source>
        <dbReference type="ARBA" id="ARBA00022692"/>
    </source>
</evidence>
<keyword evidence="4 11" id="KW-0328">Glycosyltransferase</keyword>
<evidence type="ECO:0000256" key="11">
    <source>
        <dbReference type="RuleBase" id="RU363110"/>
    </source>
</evidence>